<evidence type="ECO:0000313" key="4">
    <source>
        <dbReference type="Proteomes" id="UP000006727"/>
    </source>
</evidence>
<keyword evidence="1" id="KW-0256">Endoplasmic reticulum</keyword>
<reference evidence="3" key="3">
    <citation type="submission" date="2020-12" db="UniProtKB">
        <authorList>
            <consortium name="EnsemblPlants"/>
        </authorList>
    </citation>
    <scope>IDENTIFICATION</scope>
</reference>
<keyword evidence="4" id="KW-1185">Reference proteome</keyword>
<dbReference type="PANTHER" id="PTHR11141:SF22">
    <property type="entry name" value="PROTEIN TRANSPORT PROTEIN SEC23 G"/>
    <property type="match status" value="1"/>
</dbReference>
<gene>
    <name evidence="2" type="ORF">PHYPA_008388</name>
</gene>
<comment type="similarity">
    <text evidence="1">Belongs to the SEC23/SEC24 family. SEC23 subfamily.</text>
</comment>
<dbReference type="AlphaFoldDB" id="A0A2K1KE09"/>
<evidence type="ECO:0000256" key="1">
    <source>
        <dbReference type="RuleBase" id="RU365030"/>
    </source>
</evidence>
<dbReference type="Gramene" id="Pp3c6_1820V3.1">
    <property type="protein sequence ID" value="Pp3c6_1820V3.1"/>
    <property type="gene ID" value="Pp3c6_1820"/>
</dbReference>
<reference evidence="2 4" key="2">
    <citation type="journal article" date="2018" name="Plant J.">
        <title>The Physcomitrella patens chromosome-scale assembly reveals moss genome structure and evolution.</title>
        <authorList>
            <person name="Lang D."/>
            <person name="Ullrich K.K."/>
            <person name="Murat F."/>
            <person name="Fuchs J."/>
            <person name="Jenkins J."/>
            <person name="Haas F.B."/>
            <person name="Piednoel M."/>
            <person name="Gundlach H."/>
            <person name="Van Bel M."/>
            <person name="Meyberg R."/>
            <person name="Vives C."/>
            <person name="Morata J."/>
            <person name="Symeonidi A."/>
            <person name="Hiss M."/>
            <person name="Muchero W."/>
            <person name="Kamisugi Y."/>
            <person name="Saleh O."/>
            <person name="Blanc G."/>
            <person name="Decker E.L."/>
            <person name="van Gessel N."/>
            <person name="Grimwood J."/>
            <person name="Hayes R.D."/>
            <person name="Graham S.W."/>
            <person name="Gunter L.E."/>
            <person name="McDaniel S.F."/>
            <person name="Hoernstein S.N.W."/>
            <person name="Larsson A."/>
            <person name="Li F.W."/>
            <person name="Perroud P.F."/>
            <person name="Phillips J."/>
            <person name="Ranjan P."/>
            <person name="Rokshar D.S."/>
            <person name="Rothfels C.J."/>
            <person name="Schneider L."/>
            <person name="Shu S."/>
            <person name="Stevenson D.W."/>
            <person name="Thummler F."/>
            <person name="Tillich M."/>
            <person name="Villarreal Aguilar J.C."/>
            <person name="Widiez T."/>
            <person name="Wong G.K."/>
            <person name="Wymore A."/>
            <person name="Zhang Y."/>
            <person name="Zimmer A.D."/>
            <person name="Quatrano R.S."/>
            <person name="Mayer K.F.X."/>
            <person name="Goodstein D."/>
            <person name="Casacuberta J.M."/>
            <person name="Vandepoele K."/>
            <person name="Reski R."/>
            <person name="Cuming A.C."/>
            <person name="Tuskan G.A."/>
            <person name="Maumus F."/>
            <person name="Salse J."/>
            <person name="Schmutz J."/>
            <person name="Rensing S.A."/>
        </authorList>
    </citation>
    <scope>NUCLEOTIDE SEQUENCE [LARGE SCALE GENOMIC DNA]</scope>
    <source>
        <strain evidence="3 4">cv. Gransden 2004</strain>
    </source>
</reference>
<keyword evidence="1" id="KW-0931">ER-Golgi transport</keyword>
<comment type="subcellular location">
    <subcellularLocation>
        <location evidence="1">Cytoplasmic vesicle</location>
        <location evidence="1">COPII-coated vesicle membrane</location>
        <topology evidence="1">Peripheral membrane protein</topology>
        <orientation evidence="1">Cytoplasmic side</orientation>
    </subcellularLocation>
    <subcellularLocation>
        <location evidence="1">Endoplasmic reticulum membrane</location>
        <topology evidence="1">Peripheral membrane protein</topology>
        <orientation evidence="1">Cytoplasmic side</orientation>
    </subcellularLocation>
</comment>
<keyword evidence="1" id="KW-0968">Cytoplasmic vesicle</keyword>
<keyword evidence="1" id="KW-0813">Transport</keyword>
<keyword evidence="1" id="KW-0479">Metal-binding</keyword>
<comment type="function">
    <text evidence="1">Component of the coat protein complex II (COPII) which promotes the formation of transport vesicles from the endoplasmic reticulum (ER). The coat has two main functions, the physical deformation of the endoplasmic reticulum membrane into vesicles and the selection of cargo molecules.</text>
</comment>
<dbReference type="GO" id="GO:0015031">
    <property type="term" value="P:protein transport"/>
    <property type="evidence" value="ECO:0007669"/>
    <property type="project" value="UniProtKB-KW"/>
</dbReference>
<keyword evidence="1" id="KW-0963">Cytoplasm</keyword>
<dbReference type="EnsemblPlants" id="Pp3c6_1820V3.1">
    <property type="protein sequence ID" value="Pp3c6_1820V3.1"/>
    <property type="gene ID" value="Pp3c6_1820"/>
</dbReference>
<keyword evidence="1" id="KW-0862">Zinc</keyword>
<evidence type="ECO:0000313" key="3">
    <source>
        <dbReference type="EnsemblPlants" id="Pp3c6_1820V3.1"/>
    </source>
</evidence>
<keyword evidence="1" id="KW-0472">Membrane</keyword>
<sequence>MMTVFQRIAFNGSVEVMTTKEVKVCRTTGPCSSLQKKGPKVIYERLSNQGGSIYNDTEVGTGGTSVWKLCTSTNKTSVALYFEVVITQYQHGSGHMRSGRWITDSGVSNEESKVLGRDEENKFKTYLVVERFESSHFSSYSRWMLRAKIVRIMLRIVVEAYN</sequence>
<accession>A0A2K1KE09</accession>
<dbReference type="InParanoid" id="A0A2K1KE09"/>
<dbReference type="Proteomes" id="UP000006727">
    <property type="component" value="Chromosome 6"/>
</dbReference>
<dbReference type="GO" id="GO:0005789">
    <property type="term" value="C:endoplasmic reticulum membrane"/>
    <property type="evidence" value="ECO:0007669"/>
    <property type="project" value="UniProtKB-SubCell"/>
</dbReference>
<evidence type="ECO:0000313" key="2">
    <source>
        <dbReference type="EMBL" id="PNR52014.1"/>
    </source>
</evidence>
<dbReference type="Gene3D" id="2.60.40.1670">
    <property type="entry name" value="beta-sandwich domain of Sec23/24"/>
    <property type="match status" value="1"/>
</dbReference>
<dbReference type="SUPFAM" id="SSF81995">
    <property type="entry name" value="beta-sandwich domain of Sec23/24"/>
    <property type="match status" value="1"/>
</dbReference>
<dbReference type="GO" id="GO:0016192">
    <property type="term" value="P:vesicle-mediated transport"/>
    <property type="evidence" value="ECO:0007669"/>
    <property type="project" value="UniProtKB-KW"/>
</dbReference>
<dbReference type="PANTHER" id="PTHR11141">
    <property type="entry name" value="PROTEIN TRANSPORT PROTEIN SEC23"/>
    <property type="match status" value="1"/>
</dbReference>
<keyword evidence="1" id="KW-0653">Protein transport</keyword>
<protein>
    <recommendedName>
        <fullName evidence="1">Protein transport protein SEC23</fullName>
    </recommendedName>
</protein>
<proteinExistence type="inferred from homology"/>
<dbReference type="GO" id="GO:0046872">
    <property type="term" value="F:metal ion binding"/>
    <property type="evidence" value="ECO:0007669"/>
    <property type="project" value="UniProtKB-KW"/>
</dbReference>
<dbReference type="InterPro" id="IPR037364">
    <property type="entry name" value="Sec23"/>
</dbReference>
<reference evidence="2 4" key="1">
    <citation type="journal article" date="2008" name="Science">
        <title>The Physcomitrella genome reveals evolutionary insights into the conquest of land by plants.</title>
        <authorList>
            <person name="Rensing S."/>
            <person name="Lang D."/>
            <person name="Zimmer A."/>
            <person name="Terry A."/>
            <person name="Salamov A."/>
            <person name="Shapiro H."/>
            <person name="Nishiyama T."/>
            <person name="Perroud P.-F."/>
            <person name="Lindquist E."/>
            <person name="Kamisugi Y."/>
            <person name="Tanahashi T."/>
            <person name="Sakakibara K."/>
            <person name="Fujita T."/>
            <person name="Oishi K."/>
            <person name="Shin-I T."/>
            <person name="Kuroki Y."/>
            <person name="Toyoda A."/>
            <person name="Suzuki Y."/>
            <person name="Hashimoto A."/>
            <person name="Yamaguchi K."/>
            <person name="Sugano A."/>
            <person name="Kohara Y."/>
            <person name="Fujiyama A."/>
            <person name="Anterola A."/>
            <person name="Aoki S."/>
            <person name="Ashton N."/>
            <person name="Barbazuk W.B."/>
            <person name="Barker E."/>
            <person name="Bennetzen J."/>
            <person name="Bezanilla M."/>
            <person name="Blankenship R."/>
            <person name="Cho S.H."/>
            <person name="Dutcher S."/>
            <person name="Estelle M."/>
            <person name="Fawcett J.A."/>
            <person name="Gundlach H."/>
            <person name="Hanada K."/>
            <person name="Heyl A."/>
            <person name="Hicks K.A."/>
            <person name="Hugh J."/>
            <person name="Lohr M."/>
            <person name="Mayer K."/>
            <person name="Melkozernov A."/>
            <person name="Murata T."/>
            <person name="Nelson D."/>
            <person name="Pils B."/>
            <person name="Prigge M."/>
            <person name="Reiss B."/>
            <person name="Renner T."/>
            <person name="Rombauts S."/>
            <person name="Rushton P."/>
            <person name="Sanderfoot A."/>
            <person name="Schween G."/>
            <person name="Shiu S.-H."/>
            <person name="Stueber K."/>
            <person name="Theodoulou F.L."/>
            <person name="Tu H."/>
            <person name="Van de Peer Y."/>
            <person name="Verrier P.J."/>
            <person name="Waters E."/>
            <person name="Wood A."/>
            <person name="Yang L."/>
            <person name="Cove D."/>
            <person name="Cuming A."/>
            <person name="Hasebe M."/>
            <person name="Lucas S."/>
            <person name="Mishler D.B."/>
            <person name="Reski R."/>
            <person name="Grigoriev I."/>
            <person name="Quatrano R.S."/>
            <person name="Boore J.L."/>
        </authorList>
    </citation>
    <scope>NUCLEOTIDE SEQUENCE [LARGE SCALE GENOMIC DNA]</scope>
    <source>
        <strain evidence="3 4">cv. Gransden 2004</strain>
    </source>
</reference>
<name>A0A2K1KE09_PHYPA</name>
<dbReference type="STRING" id="3218.A0A2K1KE09"/>
<dbReference type="GO" id="GO:0012507">
    <property type="term" value="C:ER to Golgi transport vesicle membrane"/>
    <property type="evidence" value="ECO:0007669"/>
    <property type="project" value="UniProtKB-SubCell"/>
</dbReference>
<organism evidence="2">
    <name type="scientific">Physcomitrium patens</name>
    <name type="common">Spreading-leaved earth moss</name>
    <name type="synonym">Physcomitrella patens</name>
    <dbReference type="NCBI Taxonomy" id="3218"/>
    <lineage>
        <taxon>Eukaryota</taxon>
        <taxon>Viridiplantae</taxon>
        <taxon>Streptophyta</taxon>
        <taxon>Embryophyta</taxon>
        <taxon>Bryophyta</taxon>
        <taxon>Bryophytina</taxon>
        <taxon>Bryopsida</taxon>
        <taxon>Funariidae</taxon>
        <taxon>Funariales</taxon>
        <taxon>Funariaceae</taxon>
        <taxon>Physcomitrium</taxon>
    </lineage>
</organism>
<dbReference type="EMBL" id="ABEU02000006">
    <property type="protein sequence ID" value="PNR52014.1"/>
    <property type="molecule type" value="Genomic_DNA"/>
</dbReference>